<proteinExistence type="predicted"/>
<dbReference type="RefSeq" id="WP_229873867.1">
    <property type="nucleotide sequence ID" value="NZ_BMVP01000008.1"/>
</dbReference>
<evidence type="ECO:0000313" key="1">
    <source>
        <dbReference type="EMBL" id="GHB68602.1"/>
    </source>
</evidence>
<gene>
    <name evidence="1" type="ORF">GCM10010347_43520</name>
</gene>
<reference evidence="2" key="1">
    <citation type="journal article" date="2019" name="Int. J. Syst. Evol. Microbiol.">
        <title>The Global Catalogue of Microorganisms (GCM) 10K type strain sequencing project: providing services to taxonomists for standard genome sequencing and annotation.</title>
        <authorList>
            <consortium name="The Broad Institute Genomics Platform"/>
            <consortium name="The Broad Institute Genome Sequencing Center for Infectious Disease"/>
            <person name="Wu L."/>
            <person name="Ma J."/>
        </authorList>
    </citation>
    <scope>NUCLEOTIDE SEQUENCE [LARGE SCALE GENOMIC DNA]</scope>
    <source>
        <strain evidence="2">JCM 4738</strain>
    </source>
</reference>
<organism evidence="1 2">
    <name type="scientific">Streptomyces cirratus</name>
    <dbReference type="NCBI Taxonomy" id="68187"/>
    <lineage>
        <taxon>Bacteria</taxon>
        <taxon>Bacillati</taxon>
        <taxon>Actinomycetota</taxon>
        <taxon>Actinomycetes</taxon>
        <taxon>Kitasatosporales</taxon>
        <taxon>Streptomycetaceae</taxon>
        <taxon>Streptomyces</taxon>
    </lineage>
</organism>
<protein>
    <submittedName>
        <fullName evidence="1">Uncharacterized protein</fullName>
    </submittedName>
</protein>
<dbReference type="EMBL" id="BMVP01000008">
    <property type="protein sequence ID" value="GHB68602.1"/>
    <property type="molecule type" value="Genomic_DNA"/>
</dbReference>
<keyword evidence="2" id="KW-1185">Reference proteome</keyword>
<evidence type="ECO:0000313" key="2">
    <source>
        <dbReference type="Proteomes" id="UP000642673"/>
    </source>
</evidence>
<accession>A0ABQ3EYG6</accession>
<sequence length="88" mass="10142">MRDQHHRPASYLPGHRPGRGTFLGELHGHPFKDAFGDGEFVPLVPHSCELFDQLFFKFVQFRAPRGDPFQQLGIQHAPDRRRLPGHCE</sequence>
<dbReference type="Proteomes" id="UP000642673">
    <property type="component" value="Unassembled WGS sequence"/>
</dbReference>
<name>A0ABQ3EYG6_9ACTN</name>
<comment type="caution">
    <text evidence="1">The sequence shown here is derived from an EMBL/GenBank/DDBJ whole genome shotgun (WGS) entry which is preliminary data.</text>
</comment>